<keyword evidence="2" id="KW-1185">Reference proteome</keyword>
<dbReference type="AlphaFoldDB" id="A0A498KER3"/>
<dbReference type="Proteomes" id="UP000290289">
    <property type="component" value="Chromosome 2"/>
</dbReference>
<evidence type="ECO:0000313" key="1">
    <source>
        <dbReference type="EMBL" id="RXI06840.1"/>
    </source>
</evidence>
<comment type="caution">
    <text evidence="1">The sequence shown here is derived from an EMBL/GenBank/DDBJ whole genome shotgun (WGS) entry which is preliminary data.</text>
</comment>
<proteinExistence type="predicted"/>
<reference evidence="1 2" key="1">
    <citation type="submission" date="2018-10" db="EMBL/GenBank/DDBJ databases">
        <title>A high-quality apple genome assembly.</title>
        <authorList>
            <person name="Hu J."/>
        </authorList>
    </citation>
    <scope>NUCLEOTIDE SEQUENCE [LARGE SCALE GENOMIC DNA]</scope>
    <source>
        <strain evidence="2">cv. HFTH1</strain>
        <tissue evidence="1">Young leaf</tissue>
    </source>
</reference>
<name>A0A498KER3_MALDO</name>
<sequence>MNFRTNNVRAQYRVVPHGTHIIFTSKIVFKKLASVFPLIPPHKFFLQYYNRLYPRLNKLDVLTDKHINITAVPTNHCCFYKLEDNIILNNTGSTLFFIDLDIPELNAYKSMFSSGPHFMKTLPPSSKQANEQNILQTGKKVTIEDLGYLDPDLYKVFDKTYLFNNLCMCKYKFFNILHNDTFLCKASIKRYNTRYKVFLVLEGEIDEINALTIGRLGEKPYPDLTIQPATPQSLSREITVSSTTISSSTTHVDTTDFLYHLKKVMSMKD</sequence>
<gene>
    <name evidence="1" type="ORF">DVH24_025976</name>
</gene>
<dbReference type="EMBL" id="RDQH01000328">
    <property type="protein sequence ID" value="RXI06840.1"/>
    <property type="molecule type" value="Genomic_DNA"/>
</dbReference>
<organism evidence="1 2">
    <name type="scientific">Malus domestica</name>
    <name type="common">Apple</name>
    <name type="synonym">Pyrus malus</name>
    <dbReference type="NCBI Taxonomy" id="3750"/>
    <lineage>
        <taxon>Eukaryota</taxon>
        <taxon>Viridiplantae</taxon>
        <taxon>Streptophyta</taxon>
        <taxon>Embryophyta</taxon>
        <taxon>Tracheophyta</taxon>
        <taxon>Spermatophyta</taxon>
        <taxon>Magnoliopsida</taxon>
        <taxon>eudicotyledons</taxon>
        <taxon>Gunneridae</taxon>
        <taxon>Pentapetalae</taxon>
        <taxon>rosids</taxon>
        <taxon>fabids</taxon>
        <taxon>Rosales</taxon>
        <taxon>Rosaceae</taxon>
        <taxon>Amygdaloideae</taxon>
        <taxon>Maleae</taxon>
        <taxon>Malus</taxon>
    </lineage>
</organism>
<evidence type="ECO:0000313" key="2">
    <source>
        <dbReference type="Proteomes" id="UP000290289"/>
    </source>
</evidence>
<accession>A0A498KER3</accession>
<protein>
    <submittedName>
        <fullName evidence="1">Uncharacterized protein</fullName>
    </submittedName>
</protein>